<evidence type="ECO:0000259" key="5">
    <source>
        <dbReference type="PROSITE" id="PS50968"/>
    </source>
</evidence>
<dbReference type="Gene3D" id="2.40.50.100">
    <property type="match status" value="1"/>
</dbReference>
<sequence>MALLYSKSHEWVNMIDDTTATVGLTDYAQSELGELVFVNLPEEGDDVEAGTPFADVESVKAVSDVYSPVTGTVAEINEELLDAPGNINEEPYEAWMIRVENISDKEELMDEAAYKEYVSTLSEE</sequence>
<dbReference type="PROSITE" id="PS50968">
    <property type="entry name" value="BIOTINYL_LIPOYL"/>
    <property type="match status" value="1"/>
</dbReference>
<dbReference type="GO" id="GO:0005960">
    <property type="term" value="C:glycine cleavage complex"/>
    <property type="evidence" value="ECO:0007669"/>
    <property type="project" value="InterPro"/>
</dbReference>
<evidence type="ECO:0000256" key="2">
    <source>
        <dbReference type="ARBA" id="ARBA00022823"/>
    </source>
</evidence>
<comment type="caution">
    <text evidence="6">The sequence shown here is derived from an EMBL/GenBank/DDBJ whole genome shotgun (WGS) entry which is preliminary data.</text>
</comment>
<proteinExistence type="inferred from homology"/>
<keyword evidence="2 3" id="KW-0450">Lipoyl</keyword>
<dbReference type="InterPro" id="IPR011053">
    <property type="entry name" value="Single_hybrid_motif"/>
</dbReference>
<dbReference type="PROSITE" id="PS00189">
    <property type="entry name" value="LIPOYL"/>
    <property type="match status" value="1"/>
</dbReference>
<dbReference type="GeneID" id="303115457"/>
<comment type="cofactor">
    <cofactor evidence="3">
        <name>(R)-lipoate</name>
        <dbReference type="ChEBI" id="CHEBI:83088"/>
    </cofactor>
    <text evidence="3">Binds 1 lipoyl cofactor covalently.</text>
</comment>
<dbReference type="InterPro" id="IPR017453">
    <property type="entry name" value="GCV_H_sub"/>
</dbReference>
<dbReference type="InterPro" id="IPR003016">
    <property type="entry name" value="2-oxoA_DH_lipoyl-BS"/>
</dbReference>
<dbReference type="PANTHER" id="PTHR11715">
    <property type="entry name" value="GLYCINE CLEAVAGE SYSTEM H PROTEIN"/>
    <property type="match status" value="1"/>
</dbReference>
<name>A0A6L5Y730_9FIRM</name>
<comment type="function">
    <text evidence="3">The glycine cleavage system catalyzes the degradation of glycine. The H protein shuttles the methylamine group of glycine from the P protein to the T protein.</text>
</comment>
<gene>
    <name evidence="3 6" type="primary">gcvH</name>
    <name evidence="6" type="ORF">FYJ64_08975</name>
</gene>
<dbReference type="NCBIfam" id="TIGR00527">
    <property type="entry name" value="gcvH"/>
    <property type="match status" value="1"/>
</dbReference>
<dbReference type="SUPFAM" id="SSF51230">
    <property type="entry name" value="Single hybrid motif"/>
    <property type="match status" value="1"/>
</dbReference>
<dbReference type="EMBL" id="VUMZ01000008">
    <property type="protein sequence ID" value="MST52436.1"/>
    <property type="molecule type" value="Genomic_DNA"/>
</dbReference>
<dbReference type="HAMAP" id="MF_00272">
    <property type="entry name" value="GcvH"/>
    <property type="match status" value="1"/>
</dbReference>
<accession>A0A6L5Y730</accession>
<evidence type="ECO:0000256" key="1">
    <source>
        <dbReference type="ARBA" id="ARBA00009249"/>
    </source>
</evidence>
<organism evidence="6 7">
    <name type="scientific">Hornefia butyriciproducens</name>
    <dbReference type="NCBI Taxonomy" id="2652293"/>
    <lineage>
        <taxon>Bacteria</taxon>
        <taxon>Bacillati</taxon>
        <taxon>Bacillota</taxon>
        <taxon>Clostridia</taxon>
        <taxon>Peptostreptococcales</taxon>
        <taxon>Anaerovoracaceae</taxon>
        <taxon>Hornefia</taxon>
    </lineage>
</organism>
<dbReference type="Pfam" id="PF01597">
    <property type="entry name" value="GCV_H"/>
    <property type="match status" value="1"/>
</dbReference>
<dbReference type="InterPro" id="IPR000089">
    <property type="entry name" value="Biotin_lipoyl"/>
</dbReference>
<feature type="domain" description="Lipoyl-binding" evidence="5">
    <location>
        <begin position="19"/>
        <end position="100"/>
    </location>
</feature>
<keyword evidence="7" id="KW-1185">Reference proteome</keyword>
<dbReference type="AlphaFoldDB" id="A0A6L5Y730"/>
<evidence type="ECO:0000313" key="7">
    <source>
        <dbReference type="Proteomes" id="UP000474676"/>
    </source>
</evidence>
<dbReference type="GO" id="GO:0005829">
    <property type="term" value="C:cytosol"/>
    <property type="evidence" value="ECO:0007669"/>
    <property type="project" value="TreeGrafter"/>
</dbReference>
<dbReference type="GO" id="GO:0009249">
    <property type="term" value="P:protein lipoylation"/>
    <property type="evidence" value="ECO:0007669"/>
    <property type="project" value="TreeGrafter"/>
</dbReference>
<reference evidence="6 7" key="1">
    <citation type="submission" date="2019-08" db="EMBL/GenBank/DDBJ databases">
        <title>In-depth cultivation of the pig gut microbiome towards novel bacterial diversity and tailored functional studies.</title>
        <authorList>
            <person name="Wylensek D."/>
            <person name="Hitch T.C.A."/>
            <person name="Clavel T."/>
        </authorList>
    </citation>
    <scope>NUCLEOTIDE SEQUENCE [LARGE SCALE GENOMIC DNA]</scope>
    <source>
        <strain evidence="6 7">WCA-MUC-591-APC-3H</strain>
    </source>
</reference>
<protein>
    <recommendedName>
        <fullName evidence="3">Glycine cleavage system H protein</fullName>
    </recommendedName>
</protein>
<dbReference type="GO" id="GO:0019464">
    <property type="term" value="P:glycine decarboxylation via glycine cleavage system"/>
    <property type="evidence" value="ECO:0007669"/>
    <property type="project" value="UniProtKB-UniRule"/>
</dbReference>
<comment type="similarity">
    <text evidence="1 3">Belongs to the GcvH family.</text>
</comment>
<evidence type="ECO:0000256" key="3">
    <source>
        <dbReference type="HAMAP-Rule" id="MF_00272"/>
    </source>
</evidence>
<dbReference type="CDD" id="cd06848">
    <property type="entry name" value="GCS_H"/>
    <property type="match status" value="1"/>
</dbReference>
<feature type="modified residue" description="N6-lipoyllysine" evidence="3 4">
    <location>
        <position position="60"/>
    </location>
</feature>
<dbReference type="InterPro" id="IPR002930">
    <property type="entry name" value="GCV_H"/>
</dbReference>
<evidence type="ECO:0000313" key="6">
    <source>
        <dbReference type="EMBL" id="MST52436.1"/>
    </source>
</evidence>
<dbReference type="NCBIfam" id="NF002270">
    <property type="entry name" value="PRK01202.1"/>
    <property type="match status" value="1"/>
</dbReference>
<dbReference type="Proteomes" id="UP000474676">
    <property type="component" value="Unassembled WGS sequence"/>
</dbReference>
<dbReference type="RefSeq" id="WP_154574830.1">
    <property type="nucleotide sequence ID" value="NZ_JAQXGS010000003.1"/>
</dbReference>
<dbReference type="PANTHER" id="PTHR11715:SF3">
    <property type="entry name" value="GLYCINE CLEAVAGE SYSTEM H PROTEIN-RELATED"/>
    <property type="match status" value="1"/>
</dbReference>
<evidence type="ECO:0000256" key="4">
    <source>
        <dbReference type="PIRSR" id="PIRSR617453-50"/>
    </source>
</evidence>
<comment type="subunit">
    <text evidence="3">The glycine cleavage system is composed of four proteins: P, T, L and H.</text>
</comment>
<dbReference type="InterPro" id="IPR033753">
    <property type="entry name" value="GCV_H/Fam206"/>
</dbReference>